<evidence type="ECO:0000259" key="8">
    <source>
        <dbReference type="PROSITE" id="PS50928"/>
    </source>
</evidence>
<feature type="transmembrane region" description="Helical" evidence="7">
    <location>
        <begin position="248"/>
        <end position="266"/>
    </location>
</feature>
<feature type="transmembrane region" description="Helical" evidence="7">
    <location>
        <begin position="120"/>
        <end position="140"/>
    </location>
</feature>
<evidence type="ECO:0000313" key="10">
    <source>
        <dbReference type="Proteomes" id="UP000830835"/>
    </source>
</evidence>
<dbReference type="PANTHER" id="PTHR30193">
    <property type="entry name" value="ABC TRANSPORTER PERMEASE PROTEIN"/>
    <property type="match status" value="1"/>
</dbReference>
<feature type="transmembrane region" description="Helical" evidence="7">
    <location>
        <begin position="170"/>
        <end position="192"/>
    </location>
</feature>
<gene>
    <name evidence="9" type="ORF">JX360_14955</name>
</gene>
<dbReference type="PANTHER" id="PTHR30193:SF44">
    <property type="entry name" value="LACTOSE TRANSPORT SYSTEM PERMEASE PROTEIN LACF"/>
    <property type="match status" value="1"/>
</dbReference>
<keyword evidence="6 7" id="KW-0472">Membrane</keyword>
<dbReference type="SUPFAM" id="SSF161098">
    <property type="entry name" value="MetI-like"/>
    <property type="match status" value="1"/>
</dbReference>
<keyword evidence="5 7" id="KW-1133">Transmembrane helix</keyword>
<evidence type="ECO:0000256" key="3">
    <source>
        <dbReference type="ARBA" id="ARBA00022475"/>
    </source>
</evidence>
<accession>A0ABT0CEJ1</accession>
<proteinExistence type="inferred from homology"/>
<evidence type="ECO:0000313" key="9">
    <source>
        <dbReference type="EMBL" id="MCJ2544186.1"/>
    </source>
</evidence>
<evidence type="ECO:0000256" key="5">
    <source>
        <dbReference type="ARBA" id="ARBA00022989"/>
    </source>
</evidence>
<comment type="subcellular location">
    <subcellularLocation>
        <location evidence="1 7">Cell membrane</location>
        <topology evidence="1 7">Multi-pass membrane protein</topology>
    </subcellularLocation>
</comment>
<dbReference type="Pfam" id="PF00528">
    <property type="entry name" value="BPD_transp_1"/>
    <property type="match status" value="1"/>
</dbReference>
<feature type="transmembrane region" description="Helical" evidence="7">
    <location>
        <begin position="20"/>
        <end position="43"/>
    </location>
</feature>
<evidence type="ECO:0000256" key="2">
    <source>
        <dbReference type="ARBA" id="ARBA00022448"/>
    </source>
</evidence>
<name>A0ABT0CEJ1_THEVL</name>
<dbReference type="Gene3D" id="1.10.3720.10">
    <property type="entry name" value="MetI-like"/>
    <property type="match status" value="1"/>
</dbReference>
<organism evidence="9 10">
    <name type="scientific">Thermostichus vulcanus str. 'Rupite'</name>
    <dbReference type="NCBI Taxonomy" id="2813851"/>
    <lineage>
        <taxon>Bacteria</taxon>
        <taxon>Bacillati</taxon>
        <taxon>Cyanobacteriota</taxon>
        <taxon>Cyanophyceae</taxon>
        <taxon>Thermostichales</taxon>
        <taxon>Thermostichaceae</taxon>
        <taxon>Thermostichus</taxon>
    </lineage>
</organism>
<keyword evidence="4 7" id="KW-0812">Transmembrane</keyword>
<dbReference type="InterPro" id="IPR035906">
    <property type="entry name" value="MetI-like_sf"/>
</dbReference>
<evidence type="ECO:0000256" key="4">
    <source>
        <dbReference type="ARBA" id="ARBA00022692"/>
    </source>
</evidence>
<dbReference type="PROSITE" id="PS50928">
    <property type="entry name" value="ABC_TM1"/>
    <property type="match status" value="1"/>
</dbReference>
<evidence type="ECO:0000256" key="6">
    <source>
        <dbReference type="ARBA" id="ARBA00023136"/>
    </source>
</evidence>
<comment type="similarity">
    <text evidence="7">Belongs to the binding-protein-dependent transport system permease family.</text>
</comment>
<feature type="transmembrane region" description="Helical" evidence="7">
    <location>
        <begin position="87"/>
        <end position="108"/>
    </location>
</feature>
<dbReference type="EMBL" id="JAFIRA010000050">
    <property type="protein sequence ID" value="MCJ2544186.1"/>
    <property type="molecule type" value="Genomic_DNA"/>
</dbReference>
<sequence>MRPSAGMDKEGPAQRAWQQFWIPFGPYGFVLPALLLMGIATFWPMLQALYLSLTRYDLLSTPTWIGLENYRRLLWDPLFWKALGNTLLYVALVVPPLVWLPLGLAILVNRPWPGIGLFRLLYYLPVVFSVVVAGLAWRWLYAENGLLNHILSLVLGHAVRIPWLTDPRWALFSVSLVTIWKGLGYYMVIYLAGLQGIPTHLYEAAALDGANRWQQHRWITLPLMRPYQVLVLILSTIAAMKVFEEVYLLTRGGPVYSTLTLVYYLYERGIRDLEMGYASAMGLVLFGVVLLLSLGAVRLYSSREEGL</sequence>
<feature type="transmembrane region" description="Helical" evidence="7">
    <location>
        <begin position="226"/>
        <end position="243"/>
    </location>
</feature>
<evidence type="ECO:0000256" key="1">
    <source>
        <dbReference type="ARBA" id="ARBA00004651"/>
    </source>
</evidence>
<comment type="caution">
    <text evidence="9">The sequence shown here is derived from an EMBL/GenBank/DDBJ whole genome shotgun (WGS) entry which is preliminary data.</text>
</comment>
<dbReference type="InterPro" id="IPR051393">
    <property type="entry name" value="ABC_transporter_permease"/>
</dbReference>
<keyword evidence="2 7" id="KW-0813">Transport</keyword>
<feature type="domain" description="ABC transmembrane type-1" evidence="8">
    <location>
        <begin position="83"/>
        <end position="296"/>
    </location>
</feature>
<dbReference type="CDD" id="cd06261">
    <property type="entry name" value="TM_PBP2"/>
    <property type="match status" value="1"/>
</dbReference>
<evidence type="ECO:0000256" key="7">
    <source>
        <dbReference type="RuleBase" id="RU363032"/>
    </source>
</evidence>
<feature type="transmembrane region" description="Helical" evidence="7">
    <location>
        <begin position="278"/>
        <end position="300"/>
    </location>
</feature>
<keyword evidence="10" id="KW-1185">Reference proteome</keyword>
<keyword evidence="3" id="KW-1003">Cell membrane</keyword>
<protein>
    <submittedName>
        <fullName evidence="9">Sugar ABC transporter permease</fullName>
    </submittedName>
</protein>
<dbReference type="InterPro" id="IPR000515">
    <property type="entry name" value="MetI-like"/>
</dbReference>
<dbReference type="Proteomes" id="UP000830835">
    <property type="component" value="Unassembled WGS sequence"/>
</dbReference>
<reference evidence="9" key="1">
    <citation type="submission" date="2021-02" db="EMBL/GenBank/DDBJ databases">
        <title>The CRISPR/cas machinery reduction and long-range gene transfer in the hot spring cyanobacterium Synechococcus.</title>
        <authorList>
            <person name="Dvorak P."/>
            <person name="Jahodarova E."/>
            <person name="Hasler P."/>
            <person name="Poulickova A."/>
        </authorList>
    </citation>
    <scope>NUCLEOTIDE SEQUENCE</scope>
    <source>
        <strain evidence="9">Rupite</strain>
    </source>
</reference>